<dbReference type="PANTHER" id="PTHR43133:SF60">
    <property type="entry name" value="RNA POLYMERASE SIGMA FACTOR SIGV"/>
    <property type="match status" value="1"/>
</dbReference>
<protein>
    <recommendedName>
        <fullName evidence="6">RNA polymerase sigma factor</fullName>
    </recommendedName>
</protein>
<gene>
    <name evidence="9" type="primary">sigY</name>
    <name evidence="9" type="ORF">ACFQ03_18215</name>
</gene>
<keyword evidence="4 6" id="KW-0238">DNA-binding</keyword>
<comment type="similarity">
    <text evidence="1 6">Belongs to the sigma-70 factor family. ECF subfamily.</text>
</comment>
<dbReference type="InterPro" id="IPR039425">
    <property type="entry name" value="RNA_pol_sigma-70-like"/>
</dbReference>
<keyword evidence="10" id="KW-1185">Reference proteome</keyword>
<dbReference type="Gene3D" id="1.10.10.10">
    <property type="entry name" value="Winged helix-like DNA-binding domain superfamily/Winged helix DNA-binding domain"/>
    <property type="match status" value="1"/>
</dbReference>
<dbReference type="NCBIfam" id="NF007216">
    <property type="entry name" value="PRK09638.1"/>
    <property type="match status" value="1"/>
</dbReference>
<evidence type="ECO:0000256" key="2">
    <source>
        <dbReference type="ARBA" id="ARBA00023015"/>
    </source>
</evidence>
<dbReference type="CDD" id="cd06171">
    <property type="entry name" value="Sigma70_r4"/>
    <property type="match status" value="1"/>
</dbReference>
<dbReference type="SUPFAM" id="SSF88659">
    <property type="entry name" value="Sigma3 and sigma4 domains of RNA polymerase sigma factors"/>
    <property type="match status" value="1"/>
</dbReference>
<dbReference type="SUPFAM" id="SSF88946">
    <property type="entry name" value="Sigma2 domain of RNA polymerase sigma factors"/>
    <property type="match status" value="1"/>
</dbReference>
<dbReference type="InterPro" id="IPR007627">
    <property type="entry name" value="RNA_pol_sigma70_r2"/>
</dbReference>
<dbReference type="Gene3D" id="1.10.1740.10">
    <property type="match status" value="1"/>
</dbReference>
<proteinExistence type="inferred from homology"/>
<keyword evidence="5 6" id="KW-0804">Transcription</keyword>
<accession>A0ABW3DCY8</accession>
<evidence type="ECO:0000313" key="10">
    <source>
        <dbReference type="Proteomes" id="UP001597120"/>
    </source>
</evidence>
<dbReference type="InterPro" id="IPR013249">
    <property type="entry name" value="RNA_pol_sigma70_r4_t2"/>
</dbReference>
<dbReference type="Pfam" id="PF08281">
    <property type="entry name" value="Sigma70_r4_2"/>
    <property type="match status" value="1"/>
</dbReference>
<dbReference type="EMBL" id="JBHTIU010000073">
    <property type="protein sequence ID" value="MFD0871078.1"/>
    <property type="molecule type" value="Genomic_DNA"/>
</dbReference>
<keyword evidence="3 6" id="KW-0731">Sigma factor</keyword>
<evidence type="ECO:0000259" key="7">
    <source>
        <dbReference type="Pfam" id="PF04542"/>
    </source>
</evidence>
<dbReference type="NCBIfam" id="TIGR02937">
    <property type="entry name" value="sigma70-ECF"/>
    <property type="match status" value="1"/>
</dbReference>
<dbReference type="InterPro" id="IPR036388">
    <property type="entry name" value="WH-like_DNA-bd_sf"/>
</dbReference>
<dbReference type="InterPro" id="IPR013324">
    <property type="entry name" value="RNA_pol_sigma_r3/r4-like"/>
</dbReference>
<evidence type="ECO:0000256" key="1">
    <source>
        <dbReference type="ARBA" id="ARBA00010641"/>
    </source>
</evidence>
<evidence type="ECO:0000313" key="9">
    <source>
        <dbReference type="EMBL" id="MFD0871078.1"/>
    </source>
</evidence>
<dbReference type="InterPro" id="IPR013325">
    <property type="entry name" value="RNA_pol_sigma_r2"/>
</dbReference>
<dbReference type="Pfam" id="PF04542">
    <property type="entry name" value="Sigma70_r2"/>
    <property type="match status" value="1"/>
</dbReference>
<evidence type="ECO:0000256" key="3">
    <source>
        <dbReference type="ARBA" id="ARBA00023082"/>
    </source>
</evidence>
<evidence type="ECO:0000256" key="4">
    <source>
        <dbReference type="ARBA" id="ARBA00023125"/>
    </source>
</evidence>
<sequence length="176" mass="20746">MSEEREQIRKAQAGDSHALAILLQSHYSMVVRYLIKVTMEPHIAEDIAQDTMMKAMEKIKLYNGQSSFSSWLMTIATRLYIDMLRRKKREKLWLDQEAALRKIKWHMARQGEDWPEVLDAVHSLPYEYRIPIILKHYYGYAYDEIARMMSIPAGTVKSRVFHGLKTLRKELNADEE</sequence>
<feature type="domain" description="RNA polymerase sigma-70 region 2" evidence="7">
    <location>
        <begin position="22"/>
        <end position="89"/>
    </location>
</feature>
<dbReference type="RefSeq" id="WP_144938933.1">
    <property type="nucleotide sequence ID" value="NZ_JBHTIU010000073.1"/>
</dbReference>
<name>A0ABW3DCY8_9BACL</name>
<dbReference type="Proteomes" id="UP001597120">
    <property type="component" value="Unassembled WGS sequence"/>
</dbReference>
<dbReference type="PANTHER" id="PTHR43133">
    <property type="entry name" value="RNA POLYMERASE ECF-TYPE SIGMA FACTO"/>
    <property type="match status" value="1"/>
</dbReference>
<evidence type="ECO:0000256" key="5">
    <source>
        <dbReference type="ARBA" id="ARBA00023163"/>
    </source>
</evidence>
<dbReference type="PROSITE" id="PS01063">
    <property type="entry name" value="SIGMA70_ECF"/>
    <property type="match status" value="1"/>
</dbReference>
<comment type="caution">
    <text evidence="9">The sequence shown here is derived from an EMBL/GenBank/DDBJ whole genome shotgun (WGS) entry which is preliminary data.</text>
</comment>
<feature type="domain" description="RNA polymerase sigma factor 70 region 4 type 2" evidence="8">
    <location>
        <begin position="116"/>
        <end position="167"/>
    </location>
</feature>
<evidence type="ECO:0000259" key="8">
    <source>
        <dbReference type="Pfam" id="PF08281"/>
    </source>
</evidence>
<dbReference type="InterPro" id="IPR014284">
    <property type="entry name" value="RNA_pol_sigma-70_dom"/>
</dbReference>
<keyword evidence="2 6" id="KW-0805">Transcription regulation</keyword>
<dbReference type="InterPro" id="IPR000838">
    <property type="entry name" value="RNA_pol_sigma70_ECF_CS"/>
</dbReference>
<organism evidence="9 10">
    <name type="scientific">Paenibacillus residui</name>
    <dbReference type="NCBI Taxonomy" id="629724"/>
    <lineage>
        <taxon>Bacteria</taxon>
        <taxon>Bacillati</taxon>
        <taxon>Bacillota</taxon>
        <taxon>Bacilli</taxon>
        <taxon>Bacillales</taxon>
        <taxon>Paenibacillaceae</taxon>
        <taxon>Paenibacillus</taxon>
    </lineage>
</organism>
<reference evidence="10" key="1">
    <citation type="journal article" date="2019" name="Int. J. Syst. Evol. Microbiol.">
        <title>The Global Catalogue of Microorganisms (GCM) 10K type strain sequencing project: providing services to taxonomists for standard genome sequencing and annotation.</title>
        <authorList>
            <consortium name="The Broad Institute Genomics Platform"/>
            <consortium name="The Broad Institute Genome Sequencing Center for Infectious Disease"/>
            <person name="Wu L."/>
            <person name="Ma J."/>
        </authorList>
    </citation>
    <scope>NUCLEOTIDE SEQUENCE [LARGE SCALE GENOMIC DNA]</scope>
    <source>
        <strain evidence="10">CCUG 57263</strain>
    </source>
</reference>
<evidence type="ECO:0000256" key="6">
    <source>
        <dbReference type="RuleBase" id="RU000716"/>
    </source>
</evidence>